<proteinExistence type="inferred from homology"/>
<evidence type="ECO:0000313" key="4">
    <source>
        <dbReference type="RefSeq" id="XP_013781394.1"/>
    </source>
</evidence>
<dbReference type="PANTHER" id="PTHR13774">
    <property type="entry name" value="PHENAZINE BIOSYNTHESIS PROTEIN"/>
    <property type="match status" value="1"/>
</dbReference>
<name>A0ABM1BG91_LIMPO</name>
<accession>A0ABM1BG91</accession>
<dbReference type="GeneID" id="106465702"/>
<sequence length="299" mass="33089">MDDGVKLFTVDAFTAVPFKGNPAAVCLIENNDLVPDDMKQKIATEMNLSETAFVLKLMPDDEFKTASKFLLQWFTPTNEVPLCGHATLASAAVLFNCYGNKSEVLAFETLSGTLYASRQEQKVFIDLPLNSPEPMIPDEIEKLLELTIGNNVPYQDLQYSHTTKKLLIRLKDCVTRKELENLTPQTELMVDAVPSGKVKGVIITLRGFPENGCSSQDGKTYDFVSRYFAPWNGIDEDPVTGSAHTVLGPYWSKELNKTPLYAHQCSARGGDLYVNVRSDGRVDIGGDAVIVLKAKLFCH</sequence>
<dbReference type="SUPFAM" id="SSF54506">
    <property type="entry name" value="Diaminopimelate epimerase-like"/>
    <property type="match status" value="1"/>
</dbReference>
<dbReference type="PANTHER" id="PTHR13774:SF17">
    <property type="entry name" value="PHENAZINE BIOSYNTHESIS-LIKE DOMAIN-CONTAINING PROTEIN"/>
    <property type="match status" value="1"/>
</dbReference>
<evidence type="ECO:0000313" key="3">
    <source>
        <dbReference type="Proteomes" id="UP000694941"/>
    </source>
</evidence>
<dbReference type="Pfam" id="PF02567">
    <property type="entry name" value="PhzC-PhzF"/>
    <property type="match status" value="1"/>
</dbReference>
<dbReference type="InterPro" id="IPR003719">
    <property type="entry name" value="Phenazine_PhzF-like"/>
</dbReference>
<keyword evidence="3" id="KW-1185">Reference proteome</keyword>
<organism evidence="3 4">
    <name type="scientific">Limulus polyphemus</name>
    <name type="common">Atlantic horseshoe crab</name>
    <dbReference type="NCBI Taxonomy" id="6850"/>
    <lineage>
        <taxon>Eukaryota</taxon>
        <taxon>Metazoa</taxon>
        <taxon>Ecdysozoa</taxon>
        <taxon>Arthropoda</taxon>
        <taxon>Chelicerata</taxon>
        <taxon>Merostomata</taxon>
        <taxon>Xiphosura</taxon>
        <taxon>Limulidae</taxon>
        <taxon>Limulus</taxon>
    </lineage>
</organism>
<gene>
    <name evidence="4" type="primary">LOC106465702</name>
</gene>
<dbReference type="PIRSF" id="PIRSF016184">
    <property type="entry name" value="PhzC_PhzF"/>
    <property type="match status" value="1"/>
</dbReference>
<dbReference type="NCBIfam" id="TIGR00654">
    <property type="entry name" value="PhzF_family"/>
    <property type="match status" value="1"/>
</dbReference>
<reference evidence="4" key="1">
    <citation type="submission" date="2025-08" db="UniProtKB">
        <authorList>
            <consortium name="RefSeq"/>
        </authorList>
    </citation>
    <scope>IDENTIFICATION</scope>
    <source>
        <tissue evidence="4">Muscle</tissue>
    </source>
</reference>
<dbReference type="Gene3D" id="3.10.310.10">
    <property type="entry name" value="Diaminopimelate Epimerase, Chain A, domain 1"/>
    <property type="match status" value="2"/>
</dbReference>
<comment type="similarity">
    <text evidence="1">Belongs to the PhzF family.</text>
</comment>
<dbReference type="RefSeq" id="XP_013781394.1">
    <property type="nucleotide sequence ID" value="XM_013925940.2"/>
</dbReference>
<evidence type="ECO:0000256" key="2">
    <source>
        <dbReference type="ARBA" id="ARBA00023235"/>
    </source>
</evidence>
<evidence type="ECO:0000256" key="1">
    <source>
        <dbReference type="ARBA" id="ARBA00008270"/>
    </source>
</evidence>
<keyword evidence="2" id="KW-0413">Isomerase</keyword>
<dbReference type="Proteomes" id="UP000694941">
    <property type="component" value="Unplaced"/>
</dbReference>
<protein>
    <submittedName>
        <fullName evidence="4">Phenazine biosynthesis-like domain-containing protein isoform X1</fullName>
    </submittedName>
</protein>